<feature type="domain" description="DUF1232" evidence="6">
    <location>
        <begin position="1"/>
        <end position="34"/>
    </location>
</feature>
<proteinExistence type="predicted"/>
<evidence type="ECO:0000313" key="7">
    <source>
        <dbReference type="EMBL" id="OGC55910.1"/>
    </source>
</evidence>
<dbReference type="AlphaFoldDB" id="A0A1F4VG07"/>
<evidence type="ECO:0000256" key="4">
    <source>
        <dbReference type="ARBA" id="ARBA00023136"/>
    </source>
</evidence>
<name>A0A1F4VG07_UNCKA</name>
<evidence type="ECO:0000256" key="3">
    <source>
        <dbReference type="ARBA" id="ARBA00022989"/>
    </source>
</evidence>
<dbReference type="InterPro" id="IPR010652">
    <property type="entry name" value="DUF1232"/>
</dbReference>
<keyword evidence="3 5" id="KW-1133">Transmembrane helix</keyword>
<gene>
    <name evidence="7" type="ORF">A3A78_02630</name>
</gene>
<dbReference type="EMBL" id="MEVI01000001">
    <property type="protein sequence ID" value="OGC55910.1"/>
    <property type="molecule type" value="Genomic_DNA"/>
</dbReference>
<reference evidence="7 8" key="1">
    <citation type="journal article" date="2016" name="Nat. Commun.">
        <title>Thousands of microbial genomes shed light on interconnected biogeochemical processes in an aquifer system.</title>
        <authorList>
            <person name="Anantharaman K."/>
            <person name="Brown C.T."/>
            <person name="Hug L.A."/>
            <person name="Sharon I."/>
            <person name="Castelle C.J."/>
            <person name="Probst A.J."/>
            <person name="Thomas B.C."/>
            <person name="Singh A."/>
            <person name="Wilkins M.J."/>
            <person name="Karaoz U."/>
            <person name="Brodie E.L."/>
            <person name="Williams K.H."/>
            <person name="Hubbard S.S."/>
            <person name="Banfield J.F."/>
        </authorList>
    </citation>
    <scope>NUCLEOTIDE SEQUENCE [LARGE SCALE GENOMIC DNA]</scope>
</reference>
<evidence type="ECO:0000259" key="6">
    <source>
        <dbReference type="Pfam" id="PF06803"/>
    </source>
</evidence>
<evidence type="ECO:0000256" key="5">
    <source>
        <dbReference type="SAM" id="Phobius"/>
    </source>
</evidence>
<comment type="subcellular location">
    <subcellularLocation>
        <location evidence="1">Endomembrane system</location>
        <topology evidence="1">Multi-pass membrane protein</topology>
    </subcellularLocation>
</comment>
<feature type="transmembrane region" description="Helical" evidence="5">
    <location>
        <begin position="22"/>
        <end position="41"/>
    </location>
</feature>
<dbReference type="Pfam" id="PF06803">
    <property type="entry name" value="DUF1232"/>
    <property type="match status" value="1"/>
</dbReference>
<keyword evidence="4 5" id="KW-0472">Membrane</keyword>
<evidence type="ECO:0000313" key="8">
    <source>
        <dbReference type="Proteomes" id="UP000176504"/>
    </source>
</evidence>
<keyword evidence="2 5" id="KW-0812">Transmembrane</keyword>
<accession>A0A1F4VG07</accession>
<evidence type="ECO:0000256" key="2">
    <source>
        <dbReference type="ARBA" id="ARBA00022692"/>
    </source>
</evidence>
<dbReference type="GO" id="GO:0012505">
    <property type="term" value="C:endomembrane system"/>
    <property type="evidence" value="ECO:0007669"/>
    <property type="project" value="UniProtKB-SubCell"/>
</dbReference>
<dbReference type="Proteomes" id="UP000176504">
    <property type="component" value="Unassembled WGS sequence"/>
</dbReference>
<organism evidence="7 8">
    <name type="scientific">candidate division WWE3 bacterium RIFCSPLOWO2_01_FULL_41_18</name>
    <dbReference type="NCBI Taxonomy" id="1802625"/>
    <lineage>
        <taxon>Bacteria</taxon>
        <taxon>Katanobacteria</taxon>
    </lineage>
</organism>
<sequence>MLILAILYVLFPLDFIPDFVPILGYGDDIAALLLALLIRFLSHAKEERIKTEILGQARDDKGDNIIDGEIVE</sequence>
<protein>
    <recommendedName>
        <fullName evidence="6">DUF1232 domain-containing protein</fullName>
    </recommendedName>
</protein>
<comment type="caution">
    <text evidence="7">The sequence shown here is derived from an EMBL/GenBank/DDBJ whole genome shotgun (WGS) entry which is preliminary data.</text>
</comment>
<evidence type="ECO:0000256" key="1">
    <source>
        <dbReference type="ARBA" id="ARBA00004127"/>
    </source>
</evidence>